<keyword evidence="2" id="KW-1185">Reference proteome</keyword>
<sequence>MSIQAHTQNDKMVKRRRNINARDSYPAANVVSKFGLESAFVGQTIKSCTKVSRINEVLRSGEKWLKSGLNTLEYITQCAQDDIRIQDSVLIDAIDRYGRALRTSEPYDHSEIIDYFLEVVEYRFSVEIDAFSTLLPKHSNYATKNFGSILFDSTHEAQIQLSLADSFSSTFLKLDLLPLMLAQSCYSMIMILCRNLGIEIVEYEVGNSWVHQELKETDGVTTELVNRVVETLEAACFDSLDEFKKELDDKQLSEVNFLCGIFNEFYGEVGDVPELLSLLESYAVAQQAEDTAESFHLPYLDDAETLAWFLTTISIEVRSEYQDISTWLSDACDILLTIKPIDYLTSRFEHSDEGPLLASSQIQLTSCHMLPHVYNDHYQDKMNNSSGDTVLDWSDAGAKEGALSLLPYLVIFNQLPNQLRIQHV</sequence>
<dbReference type="EMBL" id="BAEK01000007">
    <property type="protein sequence ID" value="GAC03374.1"/>
    <property type="molecule type" value="Genomic_DNA"/>
</dbReference>
<protein>
    <submittedName>
        <fullName evidence="1">Uncharacterized protein</fullName>
    </submittedName>
</protein>
<name>A0ABQ0I254_9ALTE</name>
<evidence type="ECO:0000313" key="1">
    <source>
        <dbReference type="EMBL" id="GAC03374.1"/>
    </source>
</evidence>
<dbReference type="Proteomes" id="UP000008372">
    <property type="component" value="Unassembled WGS sequence"/>
</dbReference>
<organism evidence="1 2">
    <name type="scientific">Paraglaciecola agarilytica NO2</name>
    <dbReference type="NCBI Taxonomy" id="1125747"/>
    <lineage>
        <taxon>Bacteria</taxon>
        <taxon>Pseudomonadati</taxon>
        <taxon>Pseudomonadota</taxon>
        <taxon>Gammaproteobacteria</taxon>
        <taxon>Alteromonadales</taxon>
        <taxon>Alteromonadaceae</taxon>
        <taxon>Paraglaciecola</taxon>
    </lineage>
</organism>
<reference evidence="1 2" key="1">
    <citation type="journal article" date="2014" name="Environ. Microbiol.">
        <title>Comparative genomics of the marine bacterial genus Glaciecola reveals the high degree of genomic diversity and genomic characteristic for cold adaptation.</title>
        <authorList>
            <person name="Qin Q.L."/>
            <person name="Xie B.B."/>
            <person name="Yu Y."/>
            <person name="Shu Y.L."/>
            <person name="Rong J.C."/>
            <person name="Zhang Y.J."/>
            <person name="Zhao D.L."/>
            <person name="Chen X.L."/>
            <person name="Zhang X.Y."/>
            <person name="Chen B."/>
            <person name="Zhou B.C."/>
            <person name="Zhang Y.Z."/>
        </authorList>
    </citation>
    <scope>NUCLEOTIDE SEQUENCE [LARGE SCALE GENOMIC DNA]</scope>
    <source>
        <strain evidence="1 2">NO2</strain>
    </source>
</reference>
<accession>A0ABQ0I254</accession>
<proteinExistence type="predicted"/>
<dbReference type="RefSeq" id="WP_008302203.1">
    <property type="nucleotide sequence ID" value="NZ_BAEK01000007.1"/>
</dbReference>
<gene>
    <name evidence="1" type="ORF">GAGA_0509</name>
</gene>
<comment type="caution">
    <text evidence="1">The sequence shown here is derived from an EMBL/GenBank/DDBJ whole genome shotgun (WGS) entry which is preliminary data.</text>
</comment>
<evidence type="ECO:0000313" key="2">
    <source>
        <dbReference type="Proteomes" id="UP000008372"/>
    </source>
</evidence>